<name>A0A167A6I8_9GAMM</name>
<dbReference type="InterPro" id="IPR001279">
    <property type="entry name" value="Metallo-B-lactamas"/>
</dbReference>
<dbReference type="SMART" id="SM00849">
    <property type="entry name" value="Lactamase_B"/>
    <property type="match status" value="1"/>
</dbReference>
<dbReference type="OrthoDB" id="9803916at2"/>
<reference evidence="2 3" key="1">
    <citation type="submission" date="2013-07" db="EMBL/GenBank/DDBJ databases">
        <title>Comparative Genomic and Metabolomic Analysis of Twelve Strains of Pseudoalteromonas luteoviolacea.</title>
        <authorList>
            <person name="Vynne N.G."/>
            <person name="Mansson M."/>
            <person name="Gram L."/>
        </authorList>
    </citation>
    <scope>NUCLEOTIDE SEQUENCE [LARGE SCALE GENOMIC DNA]</scope>
    <source>
        <strain evidence="2 3">H33</strain>
    </source>
</reference>
<dbReference type="Gene3D" id="3.60.15.10">
    <property type="entry name" value="Ribonuclease Z/Hydroxyacylglutathione hydrolase-like"/>
    <property type="match status" value="1"/>
</dbReference>
<dbReference type="PANTHER" id="PTHR42663">
    <property type="entry name" value="HYDROLASE C777.06C-RELATED-RELATED"/>
    <property type="match status" value="1"/>
</dbReference>
<sequence>MQEVIIADALAQQYEAPCTAAPDSALFLGVGDASSVELGNSACLLIRNNLPWLLIDCGHDTLRRFAEVFSNRLPEHIFITHLHYDHVGGLEQLYFKAALAGKPVRLYVPVSLVTQLCAMLRYTKLAEEKTDVWQTFILHPVSEYFWHQDLKVYTYPVRHHAPNSAFALHLPGVMFYSGDTRPIPELLSHVSAKSEIIFHDCAVAGNPSHSGIDDLLREYSGALLSRLCVYHYHSASDRAHFDRAGLRYARALSAIHLR</sequence>
<dbReference type="PATRIC" id="fig|1365251.3.peg.5069"/>
<gene>
    <name evidence="2" type="ORF">N476_25640</name>
</gene>
<dbReference type="PANTHER" id="PTHR42663:SF6">
    <property type="entry name" value="HYDROLASE C777.06C-RELATED"/>
    <property type="match status" value="1"/>
</dbReference>
<feature type="domain" description="Metallo-beta-lactamase" evidence="1">
    <location>
        <begin position="40"/>
        <end position="209"/>
    </location>
</feature>
<protein>
    <recommendedName>
        <fullName evidence="1">Metallo-beta-lactamase domain-containing protein</fullName>
    </recommendedName>
</protein>
<evidence type="ECO:0000259" key="1">
    <source>
        <dbReference type="SMART" id="SM00849"/>
    </source>
</evidence>
<dbReference type="Proteomes" id="UP000076503">
    <property type="component" value="Unassembled WGS sequence"/>
</dbReference>
<dbReference type="EMBL" id="AUXZ01000131">
    <property type="protein sequence ID" value="KZN45038.1"/>
    <property type="molecule type" value="Genomic_DNA"/>
</dbReference>
<proteinExistence type="predicted"/>
<comment type="caution">
    <text evidence="2">The sequence shown here is derived from an EMBL/GenBank/DDBJ whole genome shotgun (WGS) entry which is preliminary data.</text>
</comment>
<evidence type="ECO:0000313" key="3">
    <source>
        <dbReference type="Proteomes" id="UP000076503"/>
    </source>
</evidence>
<dbReference type="SUPFAM" id="SSF56281">
    <property type="entry name" value="Metallo-hydrolase/oxidoreductase"/>
    <property type="match status" value="1"/>
</dbReference>
<accession>A0A167A6I8</accession>
<dbReference type="AlphaFoldDB" id="A0A167A6I8"/>
<dbReference type="Pfam" id="PF23023">
    <property type="entry name" value="Anti-Pycsar_Apyc1"/>
    <property type="match status" value="1"/>
</dbReference>
<evidence type="ECO:0000313" key="2">
    <source>
        <dbReference type="EMBL" id="KZN45038.1"/>
    </source>
</evidence>
<dbReference type="InterPro" id="IPR036866">
    <property type="entry name" value="RibonucZ/Hydroxyglut_hydro"/>
</dbReference>
<organism evidence="2 3">
    <name type="scientific">Pseudoalteromonas luteoviolacea H33</name>
    <dbReference type="NCBI Taxonomy" id="1365251"/>
    <lineage>
        <taxon>Bacteria</taxon>
        <taxon>Pseudomonadati</taxon>
        <taxon>Pseudomonadota</taxon>
        <taxon>Gammaproteobacteria</taxon>
        <taxon>Alteromonadales</taxon>
        <taxon>Pseudoalteromonadaceae</taxon>
        <taxon>Pseudoalteromonas</taxon>
    </lineage>
</organism>